<feature type="compositionally biased region" description="Low complexity" evidence="1">
    <location>
        <begin position="319"/>
        <end position="342"/>
    </location>
</feature>
<reference evidence="3 4" key="1">
    <citation type="submission" date="2016-05" db="EMBL/GenBank/DDBJ databases">
        <title>A degradative enzymes factory behind the ericoid mycorrhizal symbiosis.</title>
        <authorList>
            <consortium name="DOE Joint Genome Institute"/>
            <person name="Martino E."/>
            <person name="Morin E."/>
            <person name="Grelet G."/>
            <person name="Kuo A."/>
            <person name="Kohler A."/>
            <person name="Daghino S."/>
            <person name="Barry K."/>
            <person name="Choi C."/>
            <person name="Cichocki N."/>
            <person name="Clum A."/>
            <person name="Copeland A."/>
            <person name="Hainaut M."/>
            <person name="Haridas S."/>
            <person name="Labutti K."/>
            <person name="Lindquist E."/>
            <person name="Lipzen A."/>
            <person name="Khouja H.-R."/>
            <person name="Murat C."/>
            <person name="Ohm R."/>
            <person name="Olson A."/>
            <person name="Spatafora J."/>
            <person name="Veneault-Fourrey C."/>
            <person name="Henrissat B."/>
            <person name="Grigoriev I."/>
            <person name="Martin F."/>
            <person name="Perotto S."/>
        </authorList>
    </citation>
    <scope>NUCLEOTIDE SEQUENCE [LARGE SCALE GENOMIC DNA]</scope>
    <source>
        <strain evidence="3 4">UAMH 7357</strain>
    </source>
</reference>
<organism evidence="3 4">
    <name type="scientific">Hyaloscypha hepaticicola</name>
    <dbReference type="NCBI Taxonomy" id="2082293"/>
    <lineage>
        <taxon>Eukaryota</taxon>
        <taxon>Fungi</taxon>
        <taxon>Dikarya</taxon>
        <taxon>Ascomycota</taxon>
        <taxon>Pezizomycotina</taxon>
        <taxon>Leotiomycetes</taxon>
        <taxon>Helotiales</taxon>
        <taxon>Hyaloscyphaceae</taxon>
        <taxon>Hyaloscypha</taxon>
    </lineage>
</organism>
<dbReference type="EMBL" id="KZ613492">
    <property type="protein sequence ID" value="PMD18733.1"/>
    <property type="molecule type" value="Genomic_DNA"/>
</dbReference>
<evidence type="ECO:0000256" key="1">
    <source>
        <dbReference type="SAM" id="MobiDB-lite"/>
    </source>
</evidence>
<accession>A0A2J6PXG5</accession>
<gene>
    <name evidence="3" type="ORF">NA56DRAFT_218281</name>
</gene>
<keyword evidence="2" id="KW-0472">Membrane</keyword>
<feature type="compositionally biased region" description="Basic and acidic residues" evidence="1">
    <location>
        <begin position="449"/>
        <end position="471"/>
    </location>
</feature>
<sequence length="658" mass="71326">MGLFLHLVSSDRPLLFVEASEIICTGLQPGPGPQVWVPSCILLYSFLYRACSMEFMSSKMSLKLLFVSSLQWLRISAQVLFHQPTAGEIINGGVPFIVSSTDSFTAPYFSQMTCFSLLLLAGTYSSPVSSFKPHFRAVLTLPQVTLYAWNLSNTSPSAVSNSIIIPPSIGPSATSAYFLGLKGSILLNTSIAITYFSPKFTLHNMTGSNSLILDVPAATATTSTWVVGGTSIAVTQTASPGRMITCNSADNSVQEVGETGGYGPVLDEGCELEALGYFNMLVTQTRTVTANLAPTVTYPPAFAAFSDLLAPSAPTISVSGTSTSTTVSGQTPTSTDTNTSTTAGVSSKTASNAQVGKMAEMLIITGITLAAAIILFFIWMKYGRRRYPHGGCEHHRCGCSGMKKMWDNMSRPLLYGKIERDAEKGGLVTVWRKGRESGETQGCPVSRGLRTELESSDESRRVSRRNRESEVAIEEPTRAVVRERRETLRWDRRSRRTILAELEGDTADADTMPVPTPDFEHQMLFPVPVPVPAPACPTRAVVVGRGEQGTVVRGREAAVIVAVGRRKRNDSGASATIQVSEDLLHIPPGETPDVREDHVRTKRQEQVVVLADATRMREMRAEIYEMRKSEDIADREGGESCASPFSPLSPFEDFSSIS</sequence>
<feature type="transmembrane region" description="Helical" evidence="2">
    <location>
        <begin position="361"/>
        <end position="380"/>
    </location>
</feature>
<keyword evidence="2" id="KW-1133">Transmembrane helix</keyword>
<protein>
    <submittedName>
        <fullName evidence="3">Uncharacterized protein</fullName>
    </submittedName>
</protein>
<keyword evidence="2" id="KW-0812">Transmembrane</keyword>
<keyword evidence="4" id="KW-1185">Reference proteome</keyword>
<evidence type="ECO:0000313" key="3">
    <source>
        <dbReference type="EMBL" id="PMD18733.1"/>
    </source>
</evidence>
<evidence type="ECO:0000256" key="2">
    <source>
        <dbReference type="SAM" id="Phobius"/>
    </source>
</evidence>
<proteinExistence type="predicted"/>
<feature type="region of interest" description="Disordered" evidence="1">
    <location>
        <begin position="629"/>
        <end position="658"/>
    </location>
</feature>
<evidence type="ECO:0000313" key="4">
    <source>
        <dbReference type="Proteomes" id="UP000235672"/>
    </source>
</evidence>
<feature type="compositionally biased region" description="Basic and acidic residues" evidence="1">
    <location>
        <begin position="629"/>
        <end position="638"/>
    </location>
</feature>
<feature type="region of interest" description="Disordered" evidence="1">
    <location>
        <begin position="319"/>
        <end position="350"/>
    </location>
</feature>
<dbReference type="AlphaFoldDB" id="A0A2J6PXG5"/>
<dbReference type="OrthoDB" id="3496699at2759"/>
<name>A0A2J6PXG5_9HELO</name>
<feature type="region of interest" description="Disordered" evidence="1">
    <location>
        <begin position="435"/>
        <end position="471"/>
    </location>
</feature>
<dbReference type="Proteomes" id="UP000235672">
    <property type="component" value="Unassembled WGS sequence"/>
</dbReference>